<protein>
    <recommendedName>
        <fullName evidence="1">Orc1-like AAA ATPase domain-containing protein</fullName>
    </recommendedName>
</protein>
<dbReference type="Gene3D" id="3.40.50.300">
    <property type="entry name" value="P-loop containing nucleotide triphosphate hydrolases"/>
    <property type="match status" value="1"/>
</dbReference>
<dbReference type="InterPro" id="IPR035994">
    <property type="entry name" value="Nucleoside_phosphorylase_sf"/>
</dbReference>
<feature type="domain" description="Orc1-like AAA ATPase" evidence="1">
    <location>
        <begin position="137"/>
        <end position="260"/>
    </location>
</feature>
<dbReference type="Proteomes" id="UP000241690">
    <property type="component" value="Unassembled WGS sequence"/>
</dbReference>
<evidence type="ECO:0000313" key="3">
    <source>
        <dbReference type="Proteomes" id="UP000241690"/>
    </source>
</evidence>
<sequence>MNCEKGGCNPEQRIEQPVEEDDKYFIVVHQGTIASGELVIKDAKKRDFLAQKYNLLCFKTEAAGALADFPCLVIQGISDYCDSHKNNNWHGFAAAAAAAYARRLFFHMPTEIEEETSIKPTAFDLQSYLPGIRQISKFIARKEELTEMQEALQPTVRPHRRRAVVLHGLGGIGKTQLALEYAQQHHEHYSTKIWLEARNETTINQSFTRLAEQILQKEQVTYIQTAVDSQDQSIILNAVKRWLDKPANKSWLIIYDNYDYHDLDNAHTEDEEFLGISGQITVSMNLRGQEKEVRSQSYDIRKYFPKADHGTIIITSRVSSRKLGRPIKISKLKSLDDCLEILASNSGRNIIDDPAAVDLAKRLNRLPLALASAGAYLRQVPINYTKYLQDYKKS</sequence>
<dbReference type="EMBL" id="KZ679681">
    <property type="protein sequence ID" value="PTB54373.1"/>
    <property type="molecule type" value="Genomic_DNA"/>
</dbReference>
<dbReference type="AlphaFoldDB" id="A0A2T4ABJ0"/>
<dbReference type="InterPro" id="IPR027417">
    <property type="entry name" value="P-loop_NTPase"/>
</dbReference>
<proteinExistence type="predicted"/>
<dbReference type="InterPro" id="IPR041664">
    <property type="entry name" value="AAA_16"/>
</dbReference>
<dbReference type="GO" id="GO:0009116">
    <property type="term" value="P:nucleoside metabolic process"/>
    <property type="evidence" value="ECO:0007669"/>
    <property type="project" value="InterPro"/>
</dbReference>
<dbReference type="PRINTS" id="PR00364">
    <property type="entry name" value="DISEASERSIST"/>
</dbReference>
<dbReference type="PANTHER" id="PTHR46082">
    <property type="entry name" value="ATP/GTP-BINDING PROTEIN-RELATED"/>
    <property type="match status" value="1"/>
</dbReference>
<evidence type="ECO:0000259" key="1">
    <source>
        <dbReference type="Pfam" id="PF13191"/>
    </source>
</evidence>
<gene>
    <name evidence="2" type="ORF">M431DRAFT_6577</name>
</gene>
<accession>A0A2T4ABJ0</accession>
<dbReference type="GeneID" id="36630275"/>
<dbReference type="PANTHER" id="PTHR46082:SF6">
    <property type="entry name" value="AAA+ ATPASE DOMAIN-CONTAINING PROTEIN-RELATED"/>
    <property type="match status" value="1"/>
</dbReference>
<organism evidence="2 3">
    <name type="scientific">Trichoderma harzianum CBS 226.95</name>
    <dbReference type="NCBI Taxonomy" id="983964"/>
    <lineage>
        <taxon>Eukaryota</taxon>
        <taxon>Fungi</taxon>
        <taxon>Dikarya</taxon>
        <taxon>Ascomycota</taxon>
        <taxon>Pezizomycotina</taxon>
        <taxon>Sordariomycetes</taxon>
        <taxon>Hypocreomycetidae</taxon>
        <taxon>Hypocreales</taxon>
        <taxon>Hypocreaceae</taxon>
        <taxon>Trichoderma</taxon>
    </lineage>
</organism>
<dbReference type="Pfam" id="PF13191">
    <property type="entry name" value="AAA_16"/>
    <property type="match status" value="1"/>
</dbReference>
<dbReference type="RefSeq" id="XP_024774050.1">
    <property type="nucleotide sequence ID" value="XM_024921692.1"/>
</dbReference>
<dbReference type="SUPFAM" id="SSF52540">
    <property type="entry name" value="P-loop containing nucleoside triphosphate hydrolases"/>
    <property type="match status" value="1"/>
</dbReference>
<name>A0A2T4ABJ0_TRIHA</name>
<dbReference type="GO" id="GO:0003824">
    <property type="term" value="F:catalytic activity"/>
    <property type="evidence" value="ECO:0007669"/>
    <property type="project" value="InterPro"/>
</dbReference>
<dbReference type="SUPFAM" id="SSF53167">
    <property type="entry name" value="Purine and uridine phosphorylases"/>
    <property type="match status" value="1"/>
</dbReference>
<reference evidence="2 3" key="1">
    <citation type="submission" date="2016-07" db="EMBL/GenBank/DDBJ databases">
        <title>Multiple horizontal gene transfer events from other fungi enriched the ability of initially mycotrophic Trichoderma (Ascomycota) to feed on dead plant biomass.</title>
        <authorList>
            <consortium name="DOE Joint Genome Institute"/>
            <person name="Aerts A."/>
            <person name="Atanasova L."/>
            <person name="Chenthamara K."/>
            <person name="Zhang J."/>
            <person name="Grujic M."/>
            <person name="Henrissat B."/>
            <person name="Kuo A."/>
            <person name="Salamov A."/>
            <person name="Lipzen A."/>
            <person name="Labutti K."/>
            <person name="Barry K."/>
            <person name="Miao Y."/>
            <person name="Rahimi M.J."/>
            <person name="Shen Q."/>
            <person name="Grigoriev I.V."/>
            <person name="Kubicek C.P."/>
            <person name="Druzhinina I.S."/>
        </authorList>
    </citation>
    <scope>NUCLEOTIDE SEQUENCE [LARGE SCALE GENOMIC DNA]</scope>
    <source>
        <strain evidence="2 3">CBS 226.95</strain>
    </source>
</reference>
<dbReference type="Gene3D" id="3.40.50.1580">
    <property type="entry name" value="Nucleoside phosphorylase domain"/>
    <property type="match status" value="1"/>
</dbReference>
<keyword evidence="3" id="KW-1185">Reference proteome</keyword>
<dbReference type="InterPro" id="IPR053137">
    <property type="entry name" value="NLR-like"/>
</dbReference>
<evidence type="ECO:0000313" key="2">
    <source>
        <dbReference type="EMBL" id="PTB54373.1"/>
    </source>
</evidence>
<dbReference type="STRING" id="983964.A0A2T4ABJ0"/>